<dbReference type="PATRIC" id="fig|1114856.3.peg.2008"/>
<keyword evidence="1" id="KW-0812">Transmembrane</keyword>
<dbReference type="OrthoDB" id="253413at2157"/>
<comment type="caution">
    <text evidence="3">The sequence shown here is derived from an EMBL/GenBank/DDBJ whole genome shotgun (WGS) entry which is preliminary data.</text>
</comment>
<evidence type="ECO:0000313" key="4">
    <source>
        <dbReference type="Proteomes" id="UP000011599"/>
    </source>
</evidence>
<protein>
    <recommendedName>
        <fullName evidence="2">Putative sensor domain-containing protein</fullName>
    </recommendedName>
</protein>
<dbReference type="AlphaFoldDB" id="L9VW63"/>
<evidence type="ECO:0000313" key="3">
    <source>
        <dbReference type="EMBL" id="ELY41242.1"/>
    </source>
</evidence>
<sequence length="286" mass="31000">MANVYFFAESTHDRMARTATTLTDGHLGRAAAGLKRFVAVPFQRRTYLNLTYLLLAFPLGIAYFVFVVTGVSLGIGLSIILVGVPLLAAVVVASLALAGFDRWLTAALLDVDIEPRTSPDGDTHAKQIRSLATHRKTWTSVLYLPVKFVLGVVSFVLVGTGLSTAIAMLTVPLYYDQPGLYVGTMSDRAPEIHQTLHLGWDYLLVSVDAVFTVGYWEITTLSQALAVAVLGFVLLFGTFHVLNALARGWSRFARLALEGGYDPFAVVVQRLESPTEAANDPTPPGE</sequence>
<dbReference type="eggNOG" id="arCOG03085">
    <property type="taxonomic scope" value="Archaea"/>
</dbReference>
<keyword evidence="4" id="KW-1185">Reference proteome</keyword>
<feature type="transmembrane region" description="Helical" evidence="1">
    <location>
        <begin position="148"/>
        <end position="175"/>
    </location>
</feature>
<feature type="domain" description="Putative sensor" evidence="2">
    <location>
        <begin position="52"/>
        <end position="254"/>
    </location>
</feature>
<dbReference type="Pfam" id="PF13796">
    <property type="entry name" value="Sensor"/>
    <property type="match status" value="1"/>
</dbReference>
<feature type="transmembrane region" description="Helical" evidence="1">
    <location>
        <begin position="75"/>
        <end position="100"/>
    </location>
</feature>
<keyword evidence="1" id="KW-0472">Membrane</keyword>
<reference evidence="3 4" key="1">
    <citation type="journal article" date="2014" name="PLoS Genet.">
        <title>Phylogenetically driven sequencing of extremely halophilic archaea reveals strategies for static and dynamic osmo-response.</title>
        <authorList>
            <person name="Becker E.A."/>
            <person name="Seitzer P.M."/>
            <person name="Tritt A."/>
            <person name="Larsen D."/>
            <person name="Krusor M."/>
            <person name="Yao A.I."/>
            <person name="Wu D."/>
            <person name="Madern D."/>
            <person name="Eisen J.A."/>
            <person name="Darling A.E."/>
            <person name="Facciotti M.T."/>
        </authorList>
    </citation>
    <scope>NUCLEOTIDE SEQUENCE [LARGE SCALE GENOMIC DNA]</scope>
    <source>
        <strain evidence="3 4">GA33</strain>
    </source>
</reference>
<keyword evidence="1" id="KW-1133">Transmembrane helix</keyword>
<organism evidence="3 4">
    <name type="scientific">Natronorubrum tibetense GA33</name>
    <dbReference type="NCBI Taxonomy" id="1114856"/>
    <lineage>
        <taxon>Archaea</taxon>
        <taxon>Methanobacteriati</taxon>
        <taxon>Methanobacteriota</taxon>
        <taxon>Stenosarchaea group</taxon>
        <taxon>Halobacteria</taxon>
        <taxon>Halobacteriales</taxon>
        <taxon>Natrialbaceae</taxon>
        <taxon>Natronorubrum</taxon>
    </lineage>
</organism>
<name>L9VW63_9EURY</name>
<proteinExistence type="predicted"/>
<accession>L9VW63</accession>
<gene>
    <name evidence="3" type="ORF">C496_09661</name>
</gene>
<feature type="transmembrane region" description="Helical" evidence="1">
    <location>
        <begin position="50"/>
        <end position="68"/>
    </location>
</feature>
<evidence type="ECO:0000256" key="1">
    <source>
        <dbReference type="SAM" id="Phobius"/>
    </source>
</evidence>
<dbReference type="Proteomes" id="UP000011599">
    <property type="component" value="Unassembled WGS sequence"/>
</dbReference>
<dbReference type="EMBL" id="AOHW01000028">
    <property type="protein sequence ID" value="ELY41242.1"/>
    <property type="molecule type" value="Genomic_DNA"/>
</dbReference>
<evidence type="ECO:0000259" key="2">
    <source>
        <dbReference type="Pfam" id="PF13796"/>
    </source>
</evidence>
<dbReference type="STRING" id="1114856.GCA_000383975_02354"/>
<dbReference type="InterPro" id="IPR025828">
    <property type="entry name" value="Put_sensor_dom"/>
</dbReference>
<feature type="transmembrane region" description="Helical" evidence="1">
    <location>
        <begin position="224"/>
        <end position="245"/>
    </location>
</feature>